<sequence length="319" mass="37100">MFKIHTISGMLFLVCACLLSSCYKIPYRSTPQLVNIPLVPHTNEVELYFTNELPANKAYYEVIGLSAEGGTDYNALLLQLKKQAKQAGVDAVIHINNTNATYTSSDGGQYSTQVVKGVGIKYRDNMSHIEQYIKSKKVFKLSDSGNSVLIYEAPFDMLGHELKKDRKPDPLYTRFVRDFSFDYLLYETDRWAYSMDEKRRVLQRNHYADPYLNNSDFTCYFEYKSNDELESIQIKYPSNRKQNVYVELEYASKDKVSAKNIYAKYNKKNLLYVEKLEYDAQNRISQTTLYKVEAGKQIPFLQTNYSYYTMDDLPPLKNM</sequence>
<reference evidence="1 2" key="1">
    <citation type="submission" date="2020-01" db="EMBL/GenBank/DDBJ databases">
        <authorList>
            <person name="Kim M.K."/>
        </authorList>
    </citation>
    <scope>NUCLEOTIDE SEQUENCE [LARGE SCALE GENOMIC DNA]</scope>
    <source>
        <strain evidence="1 2">172606-1</strain>
    </source>
</reference>
<dbReference type="PROSITE" id="PS51257">
    <property type="entry name" value="PROKAR_LIPOPROTEIN"/>
    <property type="match status" value="1"/>
</dbReference>
<organism evidence="1 2">
    <name type="scientific">Rhodocytophaga rosea</name>
    <dbReference type="NCBI Taxonomy" id="2704465"/>
    <lineage>
        <taxon>Bacteria</taxon>
        <taxon>Pseudomonadati</taxon>
        <taxon>Bacteroidota</taxon>
        <taxon>Cytophagia</taxon>
        <taxon>Cytophagales</taxon>
        <taxon>Rhodocytophagaceae</taxon>
        <taxon>Rhodocytophaga</taxon>
    </lineage>
</organism>
<dbReference type="EMBL" id="CP048222">
    <property type="protein sequence ID" value="QHT71064.1"/>
    <property type="molecule type" value="Genomic_DNA"/>
</dbReference>
<dbReference type="RefSeq" id="WP_162447007.1">
    <property type="nucleotide sequence ID" value="NZ_CP048222.1"/>
</dbReference>
<proteinExistence type="predicted"/>
<gene>
    <name evidence="1" type="ORF">GXP67_32640</name>
</gene>
<keyword evidence="2" id="KW-1185">Reference proteome</keyword>
<evidence type="ECO:0000313" key="2">
    <source>
        <dbReference type="Proteomes" id="UP000480178"/>
    </source>
</evidence>
<name>A0A6C0GTC7_9BACT</name>
<evidence type="ECO:0000313" key="1">
    <source>
        <dbReference type="EMBL" id="QHT71064.1"/>
    </source>
</evidence>
<accession>A0A6C0GTC7</accession>
<dbReference type="KEGG" id="rhoz:GXP67_32640"/>
<dbReference type="AlphaFoldDB" id="A0A6C0GTC7"/>
<dbReference type="Proteomes" id="UP000480178">
    <property type="component" value="Chromosome"/>
</dbReference>
<protein>
    <submittedName>
        <fullName evidence="1">Uncharacterized protein</fullName>
    </submittedName>
</protein>